<proteinExistence type="inferred from homology"/>
<name>A0A451CXH9_9GAMM</name>
<comment type="subcellular location">
    <subcellularLocation>
        <location evidence="1">Cell membrane</location>
        <topology evidence="1">Multi-pass membrane protein</topology>
    </subcellularLocation>
</comment>
<evidence type="ECO:0000256" key="3">
    <source>
        <dbReference type="ARBA" id="ARBA00022475"/>
    </source>
</evidence>
<dbReference type="EMBL" id="LR217695">
    <property type="protein sequence ID" value="VFP78037.1"/>
    <property type="molecule type" value="Genomic_DNA"/>
</dbReference>
<dbReference type="GO" id="GO:0006605">
    <property type="term" value="P:protein targeting"/>
    <property type="evidence" value="ECO:0007669"/>
    <property type="project" value="InterPro"/>
</dbReference>
<keyword evidence="8" id="KW-0969">Cilium</keyword>
<dbReference type="AlphaFoldDB" id="A0A451CXH9"/>
<dbReference type="PANTHER" id="PTHR30065">
    <property type="entry name" value="FLAGELLAR BIOSYNTHETIC PROTEIN FLIR"/>
    <property type="match status" value="1"/>
</dbReference>
<accession>A0A451CXH9</accession>
<evidence type="ECO:0000256" key="6">
    <source>
        <dbReference type="ARBA" id="ARBA00023136"/>
    </source>
</evidence>
<organism evidence="8 9">
    <name type="scientific">Buchnera aphidicola</name>
    <name type="common">Cinara cuneomaculata</name>
    <dbReference type="NCBI Taxonomy" id="1660040"/>
    <lineage>
        <taxon>Bacteria</taxon>
        <taxon>Pseudomonadati</taxon>
        <taxon>Pseudomonadota</taxon>
        <taxon>Gammaproteobacteria</taxon>
        <taxon>Enterobacterales</taxon>
        <taxon>Erwiniaceae</taxon>
        <taxon>Buchnera</taxon>
    </lineage>
</organism>
<evidence type="ECO:0000256" key="5">
    <source>
        <dbReference type="ARBA" id="ARBA00022989"/>
    </source>
</evidence>
<keyword evidence="6 7" id="KW-0472">Membrane</keyword>
<evidence type="ECO:0000313" key="9">
    <source>
        <dbReference type="Proteomes" id="UP000294404"/>
    </source>
</evidence>
<dbReference type="GO" id="GO:0005886">
    <property type="term" value="C:plasma membrane"/>
    <property type="evidence" value="ECO:0007669"/>
    <property type="project" value="UniProtKB-SubCell"/>
</dbReference>
<dbReference type="PANTHER" id="PTHR30065:SF8">
    <property type="entry name" value="FLAGELLAR BIOSYNTHETIC PROTEIN FLIR"/>
    <property type="match status" value="1"/>
</dbReference>
<dbReference type="OrthoDB" id="6553907at2"/>
<feature type="transmembrane region" description="Helical" evidence="7">
    <location>
        <begin position="213"/>
        <end position="234"/>
    </location>
</feature>
<keyword evidence="4 7" id="KW-0812">Transmembrane</keyword>
<evidence type="ECO:0000256" key="7">
    <source>
        <dbReference type="SAM" id="Phobius"/>
    </source>
</evidence>
<evidence type="ECO:0000256" key="2">
    <source>
        <dbReference type="ARBA" id="ARBA00009772"/>
    </source>
</evidence>
<sequence length="263" mass="30955">MINHLFYKHIFGMDSKILLIMSRIYSILMYSKIFSYISDNASIKFFFIYVTSHLLAPFVSDYNINHYDIEFLMILCNQILIGMAIGLLFQCLFSCIIFIGEIISSQIGLSFSVFFDLGFHVYSLVLSNLLNIFFLFSFFVYNGHLKLIIFLIKSFQVFPLYNTSIDRNIIWSIIHFSSLIFLNGVYCVLPILFFFLILFIACMVLNRIVPSTSLFSSFSVIIFIVGMILLKYFIFKFYGISKILFDYLFHYLKIYGFKLLWHK</sequence>
<evidence type="ECO:0000256" key="4">
    <source>
        <dbReference type="ARBA" id="ARBA00022692"/>
    </source>
</evidence>
<keyword evidence="5 7" id="KW-1133">Transmembrane helix</keyword>
<dbReference type="RefSeq" id="WP_154027073.1">
    <property type="nucleotide sequence ID" value="NZ_LR217695.1"/>
</dbReference>
<keyword evidence="3" id="KW-1003">Cell membrane</keyword>
<dbReference type="Proteomes" id="UP000294404">
    <property type="component" value="Chromosome"/>
</dbReference>
<feature type="transmembrane region" description="Helical" evidence="7">
    <location>
        <begin position="79"/>
        <end position="100"/>
    </location>
</feature>
<feature type="transmembrane region" description="Helical" evidence="7">
    <location>
        <begin position="173"/>
        <end position="201"/>
    </location>
</feature>
<evidence type="ECO:0000313" key="8">
    <source>
        <dbReference type="EMBL" id="VFP78037.1"/>
    </source>
</evidence>
<dbReference type="InterPro" id="IPR002010">
    <property type="entry name" value="T3SS_IM_R"/>
</dbReference>
<protein>
    <submittedName>
        <fullName evidence="8">Flagellar biosynthetic protein FliR</fullName>
    </submittedName>
</protein>
<gene>
    <name evidence="8" type="primary">fliR</name>
    <name evidence="8" type="ORF">BUCICUMA2628_055</name>
</gene>
<keyword evidence="8" id="KW-0282">Flagellum</keyword>
<keyword evidence="8" id="KW-0966">Cell projection</keyword>
<evidence type="ECO:0000256" key="1">
    <source>
        <dbReference type="ARBA" id="ARBA00004651"/>
    </source>
</evidence>
<reference evidence="8 9" key="1">
    <citation type="submission" date="2019-02" db="EMBL/GenBank/DDBJ databases">
        <authorList>
            <person name="Manzano-Marin A."/>
            <person name="Manzano-Marin A."/>
        </authorList>
    </citation>
    <scope>NUCLEOTIDE SEQUENCE [LARGE SCALE GENOMIC DNA]</scope>
    <source>
        <strain evidence="8 9">BuCicuneomaculata</strain>
    </source>
</reference>
<comment type="similarity">
    <text evidence="2">Belongs to the FliR/MopE/SpaR family.</text>
</comment>
<dbReference type="Pfam" id="PF01311">
    <property type="entry name" value="Bac_export_1"/>
    <property type="match status" value="1"/>
</dbReference>